<keyword evidence="10" id="KW-1185">Reference proteome</keyword>
<dbReference type="InterPro" id="IPR027417">
    <property type="entry name" value="P-loop_NTPase"/>
</dbReference>
<dbReference type="SUPFAM" id="SSF46894">
    <property type="entry name" value="C-terminal effector domain of the bipartite response regulators"/>
    <property type="match status" value="1"/>
</dbReference>
<dbReference type="SUPFAM" id="SSF52540">
    <property type="entry name" value="P-loop containing nucleoside triphosphate hydrolases"/>
    <property type="match status" value="1"/>
</dbReference>
<dbReference type="EMBL" id="JBIMSP010000043">
    <property type="protein sequence ID" value="MFH5244455.1"/>
    <property type="molecule type" value="Genomic_DNA"/>
</dbReference>
<dbReference type="Proteomes" id="UP001609219">
    <property type="component" value="Unassembled WGS sequence"/>
</dbReference>
<dbReference type="Gene3D" id="1.25.40.10">
    <property type="entry name" value="Tetratricopeptide repeat domain"/>
    <property type="match status" value="1"/>
</dbReference>
<evidence type="ECO:0000313" key="7">
    <source>
        <dbReference type="EMBL" id="MFH5244455.1"/>
    </source>
</evidence>
<dbReference type="CDD" id="cd15831">
    <property type="entry name" value="BTAD"/>
    <property type="match status" value="1"/>
</dbReference>
<dbReference type="SUPFAM" id="SSF48452">
    <property type="entry name" value="TPR-like"/>
    <property type="match status" value="1"/>
</dbReference>
<evidence type="ECO:0000313" key="6">
    <source>
        <dbReference type="EMBL" id="MFH5228004.1"/>
    </source>
</evidence>
<evidence type="ECO:0000313" key="8">
    <source>
        <dbReference type="Proteomes" id="UP001609175"/>
    </source>
</evidence>
<dbReference type="InterPro" id="IPR002182">
    <property type="entry name" value="NB-ARC"/>
</dbReference>
<dbReference type="InterPro" id="IPR036388">
    <property type="entry name" value="WH-like_DNA-bd_sf"/>
</dbReference>
<dbReference type="PRINTS" id="PR00364">
    <property type="entry name" value="DISEASERSIST"/>
</dbReference>
<dbReference type="RefSeq" id="WP_395119111.1">
    <property type="nucleotide sequence ID" value="NZ_JBIMSN010000023.1"/>
</dbReference>
<dbReference type="Pfam" id="PF03704">
    <property type="entry name" value="BTAD"/>
    <property type="match status" value="1"/>
</dbReference>
<feature type="domain" description="OmpR/PhoB-type" evidence="4">
    <location>
        <begin position="1"/>
        <end position="93"/>
    </location>
</feature>
<evidence type="ECO:0000313" key="9">
    <source>
        <dbReference type="Proteomes" id="UP001609176"/>
    </source>
</evidence>
<accession>A0ABW7KPS8</accession>
<gene>
    <name evidence="7" type="ORF">ACHIPV_21655</name>
    <name evidence="5" type="ORF">ACHIPZ_28350</name>
    <name evidence="6" type="ORF">ACHIRB_05285</name>
</gene>
<dbReference type="InterPro" id="IPR005158">
    <property type="entry name" value="BTAD"/>
</dbReference>
<dbReference type="SMART" id="SM00862">
    <property type="entry name" value="Trans_reg_C"/>
    <property type="match status" value="1"/>
</dbReference>
<evidence type="ECO:0000256" key="3">
    <source>
        <dbReference type="PROSITE-ProRule" id="PRU01091"/>
    </source>
</evidence>
<dbReference type="Gene3D" id="1.10.10.10">
    <property type="entry name" value="Winged helix-like DNA-binding domain superfamily/Winged helix DNA-binding domain"/>
    <property type="match status" value="1"/>
</dbReference>
<comment type="caution">
    <text evidence="7">The sequence shown here is derived from an EMBL/GenBank/DDBJ whole genome shotgun (WGS) entry which is preliminary data.</text>
</comment>
<dbReference type="SMART" id="SM01043">
    <property type="entry name" value="BTAD"/>
    <property type="match status" value="1"/>
</dbReference>
<evidence type="ECO:0000256" key="2">
    <source>
        <dbReference type="ARBA" id="ARBA00023125"/>
    </source>
</evidence>
<dbReference type="InterPro" id="IPR011990">
    <property type="entry name" value="TPR-like_helical_dom_sf"/>
</dbReference>
<protein>
    <submittedName>
        <fullName evidence="7">BTAD domain-containing putative transcriptional regulator</fullName>
    </submittedName>
</protein>
<evidence type="ECO:0000259" key="4">
    <source>
        <dbReference type="PROSITE" id="PS51755"/>
    </source>
</evidence>
<dbReference type="InterPro" id="IPR016032">
    <property type="entry name" value="Sig_transdc_resp-reg_C-effctor"/>
</dbReference>
<organism evidence="7 9">
    <name type="scientific">Antrihabitans spumae</name>
    <dbReference type="NCBI Taxonomy" id="3373370"/>
    <lineage>
        <taxon>Bacteria</taxon>
        <taxon>Bacillati</taxon>
        <taxon>Actinomycetota</taxon>
        <taxon>Actinomycetes</taxon>
        <taxon>Mycobacteriales</taxon>
        <taxon>Nocardiaceae</taxon>
        <taxon>Antrihabitans</taxon>
    </lineage>
</organism>
<evidence type="ECO:0000313" key="5">
    <source>
        <dbReference type="EMBL" id="MFH5212084.1"/>
    </source>
</evidence>
<dbReference type="Pfam" id="PF00486">
    <property type="entry name" value="Trans_reg_C"/>
    <property type="match status" value="1"/>
</dbReference>
<dbReference type="Proteomes" id="UP001609175">
    <property type="component" value="Unassembled WGS sequence"/>
</dbReference>
<name>A0ABW7KPS8_9NOCA</name>
<dbReference type="PANTHER" id="PTHR47691:SF3">
    <property type="entry name" value="HTH-TYPE TRANSCRIPTIONAL REGULATOR RV0890C-RELATED"/>
    <property type="match status" value="1"/>
</dbReference>
<dbReference type="PROSITE" id="PS51755">
    <property type="entry name" value="OMPR_PHOB"/>
    <property type="match status" value="1"/>
</dbReference>
<dbReference type="Gene3D" id="3.40.50.300">
    <property type="entry name" value="P-loop containing nucleotide triphosphate hydrolases"/>
    <property type="match status" value="1"/>
</dbReference>
<dbReference type="EMBL" id="JBIMSO010000142">
    <property type="protein sequence ID" value="MFH5212084.1"/>
    <property type="molecule type" value="Genomic_DNA"/>
</dbReference>
<evidence type="ECO:0000313" key="10">
    <source>
        <dbReference type="Proteomes" id="UP001609219"/>
    </source>
</evidence>
<dbReference type="Proteomes" id="UP001609176">
    <property type="component" value="Unassembled WGS sequence"/>
</dbReference>
<evidence type="ECO:0000256" key="1">
    <source>
        <dbReference type="ARBA" id="ARBA00005820"/>
    </source>
</evidence>
<proteinExistence type="inferred from homology"/>
<dbReference type="PANTHER" id="PTHR47691">
    <property type="entry name" value="REGULATOR-RELATED"/>
    <property type="match status" value="1"/>
</dbReference>
<sequence>MASNLVIGVLGPVQVSIDSVDRAPKGTLQRRLLAMLVLHANAIVSADALCEALWPTKLPADHHAALHTHMFRLRRSLRAVDIERTASGYRLSVDAAALDARVFETAVTRAATDRDGTAALTILDGAEVLWRGRPYEELGDVADAAIEAERLIEIRNRASEVRFDLLLAAGRHRDVLADLDAFAARHPLRERPQAHLMTALHREGRNADALAVYDRYRRRLGEDLGIDPSPQIARLHDSMLTASAAGRAEEVAPQENHGRLVGAGRHDNTFVGRDDLVANLDRLLTDHRIVTVLGTGGVGKTRLASEVCRRIAPRFPDGVWFCALAQANSDTVALTVAVVLDIEQRSGADPVQRIAEVLQHQEALLVLDNCEHVLDEAAALAETIVHRAPGTTVLVTSRERLRIDGEQLCPVPPLPLPSTFAADQPAVQLFTDRADAVLSRRWEPSETERDVIATVCRRLDGLPLAIELAAARLHTLTLDEIAEGLDDRLRMLTRGRRTVGRHSSLGAAIEWSYALLDDDERRLFEAVSVFHGPFPAAGAAAVAECSVADATDILSSLVERSLLQRSGTRYLMLESLREFGAARLQSRGAADAVLHGHARFMIRFVAESNRRLRMPDVIGVLDDMDVALADLRNAFAHLLGRDLFDELLDASLDLHDYGLYRMRPEVFGWAQSVAERAEAAGSTDPRVAEAFAIGAVGAWKRGDLELMDTLVTRSKELSSRSAISSMGYYTAALLTLQALIHGRLDDAIDKPFAPNGSAVGDDDAFRRAEREGVVLLARGYRGDETAPELAAEMLRSTNERTPILRAAWINYVAGESVLDTDAATAAIRLARAMDLARRCGSSFVLGIAGSTAASLETRHGETESAVELYRWLLPHWRRAGVRSLQWTTLRSVAELLARLGLTRDAAVLLGAVTSSAGGHDIYGEDDRRLRELADELRRVLGTERYTVALAEGGRLDDNAAAATALSAFGRRQV</sequence>
<comment type="similarity">
    <text evidence="1">Belongs to the AfsR/DnrI/RedD regulatory family.</text>
</comment>
<dbReference type="EMBL" id="JBIMSN010000023">
    <property type="protein sequence ID" value="MFH5228004.1"/>
    <property type="molecule type" value="Genomic_DNA"/>
</dbReference>
<feature type="DNA-binding region" description="OmpR/PhoB-type" evidence="3">
    <location>
        <begin position="1"/>
        <end position="93"/>
    </location>
</feature>
<keyword evidence="2 3" id="KW-0238">DNA-binding</keyword>
<reference evidence="8 9" key="1">
    <citation type="submission" date="2024-10" db="EMBL/GenBank/DDBJ databases">
        <authorList>
            <person name="Riesco R."/>
        </authorList>
    </citation>
    <scope>NUCLEOTIDE SEQUENCE [LARGE SCALE GENOMIC DNA]</scope>
    <source>
        <strain evidence="7 9">NCIMB 15448</strain>
        <strain evidence="5 8">NCIMB 15449</strain>
        <strain evidence="6 10">NCIMB 15450</strain>
    </source>
</reference>
<dbReference type="InterPro" id="IPR001867">
    <property type="entry name" value="OmpR/PhoB-type_DNA-bd"/>
</dbReference>
<dbReference type="Pfam" id="PF00931">
    <property type="entry name" value="NB-ARC"/>
    <property type="match status" value="1"/>
</dbReference>